<evidence type="ECO:0000256" key="4">
    <source>
        <dbReference type="ARBA" id="ARBA00022685"/>
    </source>
</evidence>
<keyword evidence="4" id="KW-0165">Cleavage on pair of basic residues</keyword>
<dbReference type="GO" id="GO:0005576">
    <property type="term" value="C:extracellular region"/>
    <property type="evidence" value="ECO:0007669"/>
    <property type="project" value="UniProtKB-SubCell"/>
</dbReference>
<organism evidence="7">
    <name type="scientific">Ditylenchus destructor</name>
    <dbReference type="NCBI Taxonomy" id="166010"/>
    <lineage>
        <taxon>Eukaryota</taxon>
        <taxon>Metazoa</taxon>
        <taxon>Ecdysozoa</taxon>
        <taxon>Nematoda</taxon>
        <taxon>Chromadorea</taxon>
        <taxon>Rhabditida</taxon>
        <taxon>Tylenchina</taxon>
        <taxon>Tylenchomorpha</taxon>
        <taxon>Sphaerularioidea</taxon>
        <taxon>Anguinidae</taxon>
        <taxon>Anguininae</taxon>
        <taxon>Ditylenchus</taxon>
    </lineage>
</organism>
<dbReference type="PANTHER" id="PTHR20986:SF24">
    <property type="entry name" value="FMRFAMIDE-LIKE NEUROPEPTIDES 1"/>
    <property type="match status" value="1"/>
</dbReference>
<reference evidence="7" key="1">
    <citation type="submission" date="2009-11" db="EMBL/GenBank/DDBJ databases">
        <title>Cloning and sequence analysis of a new FMRFamide-like peptide gene (Dd-flp-1) in the plant parasitic nematode Ditylenchus destructor.</title>
        <authorList>
            <person name="Peng D."/>
            <person name="Peng H."/>
        </authorList>
    </citation>
    <scope>NUCLEOTIDE SEQUENCE</scope>
</reference>
<sequence>MSMDSPTKLRPRHIFGGMSSARSSTPIFVTVICLSLQMHLASALVQKLIPSGCCSTPESLATDFCKAFTSFNPEDQAELRQLLGSKCDEAAFEQSTVEKRKPNFIRYGKRSMLSSDPNFLRFGRSNALSTLNEEDLQSLVAMDKRVSTAANANFLRFGKSADPNFLRFGKRSPSAGDMTQDSAEPNFLRFGRKLPNNNFLRFGRSPSIEPEKFDREYRKPNFLRFG</sequence>
<evidence type="ECO:0000256" key="2">
    <source>
        <dbReference type="ARBA" id="ARBA00006356"/>
    </source>
</evidence>
<accession>E7BQV9</accession>
<dbReference type="InterPro" id="IPR051041">
    <property type="entry name" value="FMRFamide-related_np"/>
</dbReference>
<proteinExistence type="evidence at transcript level"/>
<evidence type="ECO:0000256" key="6">
    <source>
        <dbReference type="ARBA" id="ARBA00023320"/>
    </source>
</evidence>
<keyword evidence="5" id="KW-0027">Amidation</keyword>
<dbReference type="PANTHER" id="PTHR20986">
    <property type="entry name" value="FMRFAMIDE-RELATED PEPTIDES"/>
    <property type="match status" value="1"/>
</dbReference>
<evidence type="ECO:0000256" key="3">
    <source>
        <dbReference type="ARBA" id="ARBA00022525"/>
    </source>
</evidence>
<keyword evidence="3" id="KW-0964">Secreted</keyword>
<comment type="subcellular location">
    <subcellularLocation>
        <location evidence="1">Secreted</location>
    </subcellularLocation>
</comment>
<dbReference type="InterPro" id="IPR002544">
    <property type="entry name" value="FMRFamid-related_peptide-like"/>
</dbReference>
<keyword evidence="6 7" id="KW-0527">Neuropeptide</keyword>
<evidence type="ECO:0000313" key="7">
    <source>
        <dbReference type="EMBL" id="ACZ97403.1"/>
    </source>
</evidence>
<name>E7BQV9_9BILA</name>
<dbReference type="AlphaFoldDB" id="E7BQV9"/>
<comment type="similarity">
    <text evidence="2">Belongs to the FARP (FMRFamide related peptide) family.</text>
</comment>
<protein>
    <submittedName>
        <fullName evidence="7">FMRFamide-like neuropeptide</fullName>
    </submittedName>
</protein>
<gene>
    <name evidence="7" type="primary">flp-1</name>
</gene>
<dbReference type="GO" id="GO:0007218">
    <property type="term" value="P:neuropeptide signaling pathway"/>
    <property type="evidence" value="ECO:0007669"/>
    <property type="project" value="UniProtKB-KW"/>
</dbReference>
<evidence type="ECO:0000256" key="1">
    <source>
        <dbReference type="ARBA" id="ARBA00004613"/>
    </source>
</evidence>
<dbReference type="EMBL" id="GU198750">
    <property type="protein sequence ID" value="ACZ97403.1"/>
    <property type="molecule type" value="mRNA"/>
</dbReference>
<dbReference type="Pfam" id="PF01581">
    <property type="entry name" value="FARP"/>
    <property type="match status" value="7"/>
</dbReference>
<evidence type="ECO:0000256" key="5">
    <source>
        <dbReference type="ARBA" id="ARBA00022815"/>
    </source>
</evidence>